<reference evidence="2 3" key="1">
    <citation type="journal article" date="2020" name="bioRxiv">
        <title>Whole genome comparisons of ergot fungi reveals the divergence and evolution of species within the genus Claviceps are the result of varying mechanisms driving genome evolution and host range expansion.</title>
        <authorList>
            <person name="Wyka S.A."/>
            <person name="Mondo S.J."/>
            <person name="Liu M."/>
            <person name="Dettman J."/>
            <person name="Nalam V."/>
            <person name="Broders K.D."/>
        </authorList>
    </citation>
    <scope>NUCLEOTIDE SEQUENCE [LARGE SCALE GENOMIC DNA]</scope>
    <source>
        <strain evidence="2 3">CCC 1485</strain>
    </source>
</reference>
<feature type="compositionally biased region" description="Basic and acidic residues" evidence="1">
    <location>
        <begin position="99"/>
        <end position="117"/>
    </location>
</feature>
<dbReference type="EMBL" id="SRPO01000527">
    <property type="protein sequence ID" value="KAG5931750.1"/>
    <property type="molecule type" value="Genomic_DNA"/>
</dbReference>
<evidence type="ECO:0000256" key="1">
    <source>
        <dbReference type="SAM" id="MobiDB-lite"/>
    </source>
</evidence>
<feature type="region of interest" description="Disordered" evidence="1">
    <location>
        <begin position="84"/>
        <end position="129"/>
    </location>
</feature>
<evidence type="ECO:0000313" key="2">
    <source>
        <dbReference type="EMBL" id="KAG5931750.1"/>
    </source>
</evidence>
<feature type="compositionally biased region" description="Low complexity" evidence="1">
    <location>
        <begin position="28"/>
        <end position="55"/>
    </location>
</feature>
<evidence type="ECO:0000313" key="3">
    <source>
        <dbReference type="Proteomes" id="UP000706124"/>
    </source>
</evidence>
<keyword evidence="3" id="KW-1185">Reference proteome</keyword>
<accession>A0A9P7SEP1</accession>
<name>A0A9P7SEP1_9HYPO</name>
<protein>
    <submittedName>
        <fullName evidence="2">Uncharacterized protein</fullName>
    </submittedName>
</protein>
<comment type="caution">
    <text evidence="2">The sequence shown here is derived from an EMBL/GenBank/DDBJ whole genome shotgun (WGS) entry which is preliminary data.</text>
</comment>
<proteinExistence type="predicted"/>
<dbReference type="AlphaFoldDB" id="A0A9P7SEP1"/>
<gene>
    <name evidence="2" type="ORF">E4U60_005809</name>
</gene>
<organism evidence="2 3">
    <name type="scientific">Claviceps pazoutovae</name>
    <dbReference type="NCBI Taxonomy" id="1649127"/>
    <lineage>
        <taxon>Eukaryota</taxon>
        <taxon>Fungi</taxon>
        <taxon>Dikarya</taxon>
        <taxon>Ascomycota</taxon>
        <taxon>Pezizomycotina</taxon>
        <taxon>Sordariomycetes</taxon>
        <taxon>Hypocreomycetidae</taxon>
        <taxon>Hypocreales</taxon>
        <taxon>Clavicipitaceae</taxon>
        <taxon>Claviceps</taxon>
    </lineage>
</organism>
<feature type="region of interest" description="Disordered" evidence="1">
    <location>
        <begin position="1"/>
        <end position="58"/>
    </location>
</feature>
<dbReference type="OrthoDB" id="1470350at2759"/>
<sequence length="185" mass="20004">MELFCARGRGKRQGIADEVLRPESGGRVVKVSSSSEAAAAPAAPAATGSSPKSGAFSLPVVHNSNAKLHGASSLAKIYRKFGKPVPADITDSQPPLEGDSSRETSREARARSHDSHRPSCPQPGYRGRPRVVKPVYTIKESCRKTKFYELLVSRPIQVVSSTADVRIHRKLQRLIASQMSESSLK</sequence>
<dbReference type="Proteomes" id="UP000706124">
    <property type="component" value="Unassembled WGS sequence"/>
</dbReference>